<protein>
    <submittedName>
        <fullName evidence="1">Uncharacterized protein</fullName>
    </submittedName>
</protein>
<comment type="caution">
    <text evidence="1">The sequence shown here is derived from an EMBL/GenBank/DDBJ whole genome shotgun (WGS) entry which is preliminary data.</text>
</comment>
<organism evidence="1">
    <name type="scientific">Brassica cretica</name>
    <name type="common">Mustard</name>
    <dbReference type="NCBI Taxonomy" id="69181"/>
    <lineage>
        <taxon>Eukaryota</taxon>
        <taxon>Viridiplantae</taxon>
        <taxon>Streptophyta</taxon>
        <taxon>Embryophyta</taxon>
        <taxon>Tracheophyta</taxon>
        <taxon>Spermatophyta</taxon>
        <taxon>Magnoliopsida</taxon>
        <taxon>eudicotyledons</taxon>
        <taxon>Gunneridae</taxon>
        <taxon>Pentapetalae</taxon>
        <taxon>rosids</taxon>
        <taxon>malvids</taxon>
        <taxon>Brassicales</taxon>
        <taxon>Brassicaceae</taxon>
        <taxon>Brassiceae</taxon>
        <taxon>Brassica</taxon>
    </lineage>
</organism>
<accession>A0A8S9LUX7</accession>
<gene>
    <name evidence="1" type="ORF">F2Q70_00009900</name>
</gene>
<reference evidence="1" key="1">
    <citation type="submission" date="2019-12" db="EMBL/GenBank/DDBJ databases">
        <title>Genome sequencing and annotation of Brassica cretica.</title>
        <authorList>
            <person name="Studholme D.J."/>
            <person name="Sarris P.F."/>
        </authorList>
    </citation>
    <scope>NUCLEOTIDE SEQUENCE</scope>
    <source>
        <strain evidence="1">PFS-102/07</strain>
        <tissue evidence="1">Leaf</tissue>
    </source>
</reference>
<dbReference type="AlphaFoldDB" id="A0A8S9LUX7"/>
<evidence type="ECO:0000313" key="1">
    <source>
        <dbReference type="EMBL" id="KAF2610322.1"/>
    </source>
</evidence>
<sequence>MVFSKLKKSLNEKDNGKRCGSHGFVTDHEIAFPNGERRNFRGVMWQSNNDMALSHWLIFEADVDMLNGAHIPLLLIV</sequence>
<name>A0A8S9LUX7_BRACR</name>
<dbReference type="EMBL" id="QGKY02000089">
    <property type="protein sequence ID" value="KAF2610322.1"/>
    <property type="molecule type" value="Genomic_DNA"/>
</dbReference>
<proteinExistence type="predicted"/>